<feature type="compositionally biased region" description="Polar residues" evidence="1">
    <location>
        <begin position="69"/>
        <end position="82"/>
    </location>
</feature>
<dbReference type="OrthoDB" id="1779993at2"/>
<protein>
    <submittedName>
        <fullName evidence="3">Putative membrane protein</fullName>
    </submittedName>
</protein>
<dbReference type="STRING" id="180332.GCA_000797495_03175"/>
<evidence type="ECO:0000313" key="4">
    <source>
        <dbReference type="Proteomes" id="UP000306509"/>
    </source>
</evidence>
<keyword evidence="2" id="KW-0472">Membrane</keyword>
<accession>A0A4U8QBM4</accession>
<feature type="transmembrane region" description="Helical" evidence="2">
    <location>
        <begin position="108"/>
        <end position="125"/>
    </location>
</feature>
<feature type="transmembrane region" description="Helical" evidence="2">
    <location>
        <begin position="131"/>
        <end position="149"/>
    </location>
</feature>
<evidence type="ECO:0000313" key="3">
    <source>
        <dbReference type="EMBL" id="TLD02472.1"/>
    </source>
</evidence>
<dbReference type="Proteomes" id="UP000306509">
    <property type="component" value="Unassembled WGS sequence"/>
</dbReference>
<sequence>MNRQEFLNTLRSQLSGEISSREVEENIRYYDEYIRDAVENGKSEFQILNEIGSPLLIARTIIETSNKAKGTGYQAQSQGSSFQEDENDNRRPNGSFHSFNLQTGIPKWLVITGVVVILVVLLSILGSAIAILSRFFIPIIVIVLVVALFKSRGRR</sequence>
<feature type="region of interest" description="Disordered" evidence="1">
    <location>
        <begin position="69"/>
        <end position="95"/>
    </location>
</feature>
<dbReference type="AlphaFoldDB" id="A0A4U8QBM4"/>
<keyword evidence="2" id="KW-1133">Transmembrane helix</keyword>
<dbReference type="Pfam" id="PF22564">
    <property type="entry name" value="HAAS"/>
    <property type="match status" value="1"/>
</dbReference>
<organism evidence="3 4">
    <name type="scientific">Robinsoniella peoriensis</name>
    <dbReference type="NCBI Taxonomy" id="180332"/>
    <lineage>
        <taxon>Bacteria</taxon>
        <taxon>Bacillati</taxon>
        <taxon>Bacillota</taxon>
        <taxon>Clostridia</taxon>
        <taxon>Lachnospirales</taxon>
        <taxon>Lachnospiraceae</taxon>
        <taxon>Robinsoniella</taxon>
    </lineage>
</organism>
<keyword evidence="4" id="KW-1185">Reference proteome</keyword>
<comment type="caution">
    <text evidence="3">The sequence shown here is derived from an EMBL/GenBank/DDBJ whole genome shotgun (WGS) entry which is preliminary data.</text>
</comment>
<dbReference type="RefSeq" id="WP_027296510.1">
    <property type="nucleotide sequence ID" value="NZ_CABMJZ010000051.1"/>
</dbReference>
<proteinExistence type="predicted"/>
<reference evidence="3 4" key="1">
    <citation type="journal article" date="2019" name="Anaerobe">
        <title>Detection of Robinsoniella peoriensis in multiple bone samples of a trauma patient.</title>
        <authorList>
            <person name="Schrottner P."/>
            <person name="Hartwich K."/>
            <person name="Bunk B."/>
            <person name="Schober I."/>
            <person name="Helbig S."/>
            <person name="Rudolph W.W."/>
            <person name="Gunzer F."/>
        </authorList>
    </citation>
    <scope>NUCLEOTIDE SEQUENCE [LARGE SCALE GENOMIC DNA]</scope>
    <source>
        <strain evidence="3 4">DSM 106044</strain>
    </source>
</reference>
<gene>
    <name evidence="3" type="ORF">DSM106044_00602</name>
</gene>
<evidence type="ECO:0000256" key="1">
    <source>
        <dbReference type="SAM" id="MobiDB-lite"/>
    </source>
</evidence>
<dbReference type="EMBL" id="QGQD01000014">
    <property type="protein sequence ID" value="TLD02472.1"/>
    <property type="molecule type" value="Genomic_DNA"/>
</dbReference>
<name>A0A4U8QBM4_9FIRM</name>
<evidence type="ECO:0000256" key="2">
    <source>
        <dbReference type="SAM" id="Phobius"/>
    </source>
</evidence>
<keyword evidence="2" id="KW-0812">Transmembrane</keyword>